<accession>A0A5B9QVT2</accession>
<evidence type="ECO:0000256" key="4">
    <source>
        <dbReference type="SAM" id="Phobius"/>
    </source>
</evidence>
<dbReference type="Pfam" id="PF00535">
    <property type="entry name" value="Glycos_transf_2"/>
    <property type="match status" value="1"/>
</dbReference>
<keyword evidence="3 6" id="KW-0808">Transferase</keyword>
<dbReference type="Gene3D" id="3.90.550.10">
    <property type="entry name" value="Spore Coat Polysaccharide Biosynthesis Protein SpsA, Chain A"/>
    <property type="match status" value="1"/>
</dbReference>
<dbReference type="SUPFAM" id="SSF53448">
    <property type="entry name" value="Nucleotide-diphospho-sugar transferases"/>
    <property type="match status" value="1"/>
</dbReference>
<dbReference type="PANTHER" id="PTHR43630">
    <property type="entry name" value="POLY-BETA-1,6-N-ACETYL-D-GLUCOSAMINE SYNTHASE"/>
    <property type="match status" value="1"/>
</dbReference>
<keyword evidence="4" id="KW-0472">Membrane</keyword>
<keyword evidence="7" id="KW-1185">Reference proteome</keyword>
<dbReference type="RefSeq" id="WP_084427544.1">
    <property type="nucleotide sequence ID" value="NZ_CP042914.1"/>
</dbReference>
<dbReference type="PANTHER" id="PTHR43630:SF1">
    <property type="entry name" value="POLY-BETA-1,6-N-ACETYL-D-GLUCOSAMINE SYNTHASE"/>
    <property type="match status" value="1"/>
</dbReference>
<feature type="transmembrane region" description="Helical" evidence="4">
    <location>
        <begin position="296"/>
        <end position="313"/>
    </location>
</feature>
<dbReference type="EMBL" id="CP042914">
    <property type="protein sequence ID" value="QEG41900.1"/>
    <property type="molecule type" value="Genomic_DNA"/>
</dbReference>
<feature type="domain" description="Glycosyltransferase 2-like" evidence="5">
    <location>
        <begin position="47"/>
        <end position="211"/>
    </location>
</feature>
<dbReference type="InterPro" id="IPR001173">
    <property type="entry name" value="Glyco_trans_2-like"/>
</dbReference>
<comment type="similarity">
    <text evidence="1">Belongs to the glycosyltransferase 2 family.</text>
</comment>
<evidence type="ECO:0000256" key="1">
    <source>
        <dbReference type="ARBA" id="ARBA00006739"/>
    </source>
</evidence>
<feature type="transmembrane region" description="Helical" evidence="4">
    <location>
        <begin position="6"/>
        <end position="28"/>
    </location>
</feature>
<dbReference type="GO" id="GO:0016757">
    <property type="term" value="F:glycosyltransferase activity"/>
    <property type="evidence" value="ECO:0007669"/>
    <property type="project" value="UniProtKB-KW"/>
</dbReference>
<dbReference type="InterPro" id="IPR029044">
    <property type="entry name" value="Nucleotide-diphossugar_trans"/>
</dbReference>
<dbReference type="AlphaFoldDB" id="A0A5B9QVT2"/>
<feature type="transmembrane region" description="Helical" evidence="4">
    <location>
        <begin position="349"/>
        <end position="370"/>
    </location>
</feature>
<organism evidence="6 7">
    <name type="scientific">Roseimaritima ulvae</name>
    <dbReference type="NCBI Taxonomy" id="980254"/>
    <lineage>
        <taxon>Bacteria</taxon>
        <taxon>Pseudomonadati</taxon>
        <taxon>Planctomycetota</taxon>
        <taxon>Planctomycetia</taxon>
        <taxon>Pirellulales</taxon>
        <taxon>Pirellulaceae</taxon>
        <taxon>Roseimaritima</taxon>
    </lineage>
</organism>
<evidence type="ECO:0000313" key="7">
    <source>
        <dbReference type="Proteomes" id="UP000325286"/>
    </source>
</evidence>
<evidence type="ECO:0000313" key="6">
    <source>
        <dbReference type="EMBL" id="QEG41900.1"/>
    </source>
</evidence>
<keyword evidence="2 6" id="KW-0328">Glycosyltransferase</keyword>
<sequence>MGVIEILLWGVLATILYTYVGFPLLIVLRGMLRRRPIAAQPITPTVSLIVAAHNEADSIEDKLQNILELDYPSDQLQVLVASDGSSDRTNEIVSGYEPQGIELLNLPRMGKASALNAAVERADGEILVFSDANSMYAADAIAQLVAPFADSTVGGVAGDQRYRGSQGEGDSDEGERSYWNFDRLMKRWQSQAGHVISATGAIYAIRRSLFQTVPDGVTDDFVTSTRIILQGYRLVFGEQAAAYESAASSSGVEFGRKVRVMTRGLRGVLMVRGLLNPFRFGFYSVQLFSHKVLRRLMVLPLLALYVLSGLLAFESIGYAVWFGLQTCFYLTAVLGLLNRGNRFGRIKLVALPAYFCMVNAAALVALFNTLRGRRIDRWEPQRPVETATA</sequence>
<dbReference type="CDD" id="cd06439">
    <property type="entry name" value="CESA_like_1"/>
    <property type="match status" value="1"/>
</dbReference>
<protein>
    <submittedName>
        <fullName evidence="6">Poly-beta-1,6-N-acetyl-D-glucosamine synthase</fullName>
        <ecNumber evidence="6">2.4.1.-</ecNumber>
    </submittedName>
</protein>
<keyword evidence="4" id="KW-0812">Transmembrane</keyword>
<evidence type="ECO:0000256" key="2">
    <source>
        <dbReference type="ARBA" id="ARBA00022676"/>
    </source>
</evidence>
<gene>
    <name evidence="6" type="primary">icaA_2</name>
    <name evidence="6" type="ORF">UC8_39280</name>
</gene>
<evidence type="ECO:0000256" key="3">
    <source>
        <dbReference type="ARBA" id="ARBA00022679"/>
    </source>
</evidence>
<reference evidence="6 7" key="1">
    <citation type="submission" date="2019-08" db="EMBL/GenBank/DDBJ databases">
        <title>Deep-cultivation of Planctomycetes and their phenomic and genomic characterization uncovers novel biology.</title>
        <authorList>
            <person name="Wiegand S."/>
            <person name="Jogler M."/>
            <person name="Boedeker C."/>
            <person name="Pinto D."/>
            <person name="Vollmers J."/>
            <person name="Rivas-Marin E."/>
            <person name="Kohn T."/>
            <person name="Peeters S.H."/>
            <person name="Heuer A."/>
            <person name="Rast P."/>
            <person name="Oberbeckmann S."/>
            <person name="Bunk B."/>
            <person name="Jeske O."/>
            <person name="Meyerdierks A."/>
            <person name="Storesund J.E."/>
            <person name="Kallscheuer N."/>
            <person name="Luecker S."/>
            <person name="Lage O.M."/>
            <person name="Pohl T."/>
            <person name="Merkel B.J."/>
            <person name="Hornburger P."/>
            <person name="Mueller R.-W."/>
            <person name="Bruemmer F."/>
            <person name="Labrenz M."/>
            <person name="Spormann A.M."/>
            <person name="Op den Camp H."/>
            <person name="Overmann J."/>
            <person name="Amann R."/>
            <person name="Jetten M.S.M."/>
            <person name="Mascher T."/>
            <person name="Medema M.H."/>
            <person name="Devos D.P."/>
            <person name="Kaster A.-K."/>
            <person name="Ovreas L."/>
            <person name="Rohde M."/>
            <person name="Galperin M.Y."/>
            <person name="Jogler C."/>
        </authorList>
    </citation>
    <scope>NUCLEOTIDE SEQUENCE [LARGE SCALE GENOMIC DNA]</scope>
    <source>
        <strain evidence="6 7">UC8</strain>
    </source>
</reference>
<evidence type="ECO:0000259" key="5">
    <source>
        <dbReference type="Pfam" id="PF00535"/>
    </source>
</evidence>
<proteinExistence type="inferred from homology"/>
<dbReference type="KEGG" id="rul:UC8_39280"/>
<name>A0A5B9QVT2_9BACT</name>
<dbReference type="OrthoDB" id="9766299at2"/>
<dbReference type="EC" id="2.4.1.-" evidence="6"/>
<keyword evidence="4" id="KW-1133">Transmembrane helix</keyword>
<dbReference type="Proteomes" id="UP000325286">
    <property type="component" value="Chromosome"/>
</dbReference>